<comment type="function">
    <text evidence="6">Common component of the spliceosome and rRNA processing machinery.</text>
</comment>
<dbReference type="GO" id="GO:0003723">
    <property type="term" value="F:RNA binding"/>
    <property type="evidence" value="ECO:0007669"/>
    <property type="project" value="UniProtKB-UniRule"/>
</dbReference>
<evidence type="ECO:0000256" key="3">
    <source>
        <dbReference type="ARBA" id="ARBA00022884"/>
    </source>
</evidence>
<dbReference type="InterPro" id="IPR018492">
    <property type="entry name" value="Ribosomal_eL8/Nhp2"/>
</dbReference>
<dbReference type="InterPro" id="IPR002415">
    <property type="entry name" value="H/ACA_rnp_Nhp2-like"/>
</dbReference>
<dbReference type="GeneID" id="37018027"/>
<proteinExistence type="inferred from homology"/>
<comment type="subcellular location">
    <subcellularLocation>
        <location evidence="1 6">Nucleus</location>
        <location evidence="1 6">Nucleolus</location>
    </subcellularLocation>
</comment>
<organism evidence="8 9">
    <name type="scientific">Meira miltonrushii</name>
    <dbReference type="NCBI Taxonomy" id="1280837"/>
    <lineage>
        <taxon>Eukaryota</taxon>
        <taxon>Fungi</taxon>
        <taxon>Dikarya</taxon>
        <taxon>Basidiomycota</taxon>
        <taxon>Ustilaginomycotina</taxon>
        <taxon>Exobasidiomycetes</taxon>
        <taxon>Exobasidiales</taxon>
        <taxon>Brachybasidiaceae</taxon>
        <taxon>Meira</taxon>
    </lineage>
</organism>
<dbReference type="OrthoDB" id="5364946at2759"/>
<dbReference type="GO" id="GO:0000398">
    <property type="term" value="P:mRNA splicing, via spliceosome"/>
    <property type="evidence" value="ECO:0007669"/>
    <property type="project" value="UniProtKB-UniRule"/>
</dbReference>
<evidence type="ECO:0000256" key="1">
    <source>
        <dbReference type="ARBA" id="ARBA00004604"/>
    </source>
</evidence>
<dbReference type="PANTHER" id="PTHR23105">
    <property type="entry name" value="RIBOSOMAL PROTEIN L7AE FAMILY MEMBER"/>
    <property type="match status" value="1"/>
</dbReference>
<accession>A0A316VID3</accession>
<keyword evidence="9" id="KW-1185">Reference proteome</keyword>
<dbReference type="InParanoid" id="A0A316VID3"/>
<comment type="similarity">
    <text evidence="2 6">Belongs to the eukaryotic ribosomal protein eL8 family.</text>
</comment>
<feature type="domain" description="Ribosomal protein eL8/eL30/eS12/Gadd45" evidence="7">
    <location>
        <begin position="26"/>
        <end position="113"/>
    </location>
</feature>
<keyword evidence="3 6" id="KW-0694">RNA-binding</keyword>
<dbReference type="STRING" id="1280837.A0A316VID3"/>
<evidence type="ECO:0000313" key="8">
    <source>
        <dbReference type="EMBL" id="PWN37417.1"/>
    </source>
</evidence>
<dbReference type="RefSeq" id="XP_025357719.1">
    <property type="nucleotide sequence ID" value="XM_025496246.1"/>
</dbReference>
<evidence type="ECO:0000256" key="6">
    <source>
        <dbReference type="RuleBase" id="RU366039"/>
    </source>
</evidence>
<sequence>MDGVSDVVANLNPIAHPLAERKLQKKLFKTIRKASKEKHVKRGVKEVEKALKKGAKGLVILAGDIYPIDIYCHLPICAEEAGNPYVFVPNKESLGEAAGTKRATSCVMIVPGDSARYSEDYETIHKEAQTLVEKLILNLA</sequence>
<name>A0A316VID3_9BASI</name>
<dbReference type="GO" id="GO:0031120">
    <property type="term" value="P:snRNA pseudouridine synthesis"/>
    <property type="evidence" value="ECO:0007669"/>
    <property type="project" value="UniProtKB-UniRule"/>
</dbReference>
<keyword evidence="5 6" id="KW-0687">Ribonucleoprotein</keyword>
<dbReference type="InterPro" id="IPR050257">
    <property type="entry name" value="eL8/uL1-like"/>
</dbReference>
<protein>
    <recommendedName>
        <fullName evidence="6">H/ACA ribonucleoprotein complex subunit 2</fullName>
    </recommendedName>
    <alternativeName>
        <fullName evidence="6">Nucleolar protein family A member 2</fullName>
    </alternativeName>
</protein>
<evidence type="ECO:0000256" key="5">
    <source>
        <dbReference type="ARBA" id="ARBA00023274"/>
    </source>
</evidence>
<dbReference type="GO" id="GO:0031429">
    <property type="term" value="C:box H/ACA snoRNP complex"/>
    <property type="evidence" value="ECO:0007669"/>
    <property type="project" value="UniProtKB-UniRule"/>
</dbReference>
<dbReference type="Gene3D" id="3.30.1330.30">
    <property type="match status" value="1"/>
</dbReference>
<dbReference type="Pfam" id="PF01248">
    <property type="entry name" value="Ribosomal_L7Ae"/>
    <property type="match status" value="1"/>
</dbReference>
<evidence type="ECO:0000313" key="9">
    <source>
        <dbReference type="Proteomes" id="UP000245771"/>
    </source>
</evidence>
<evidence type="ECO:0000256" key="4">
    <source>
        <dbReference type="ARBA" id="ARBA00023242"/>
    </source>
</evidence>
<reference evidence="8 9" key="1">
    <citation type="journal article" date="2018" name="Mol. Biol. Evol.">
        <title>Broad Genomic Sampling Reveals a Smut Pathogenic Ancestry of the Fungal Clade Ustilaginomycotina.</title>
        <authorList>
            <person name="Kijpornyongpan T."/>
            <person name="Mondo S.J."/>
            <person name="Barry K."/>
            <person name="Sandor L."/>
            <person name="Lee J."/>
            <person name="Lipzen A."/>
            <person name="Pangilinan J."/>
            <person name="LaButti K."/>
            <person name="Hainaut M."/>
            <person name="Henrissat B."/>
            <person name="Grigoriev I.V."/>
            <person name="Spatafora J.W."/>
            <person name="Aime M.C."/>
        </authorList>
    </citation>
    <scope>NUCLEOTIDE SEQUENCE [LARGE SCALE GENOMIC DNA]</scope>
    <source>
        <strain evidence="8 9">MCA 3882</strain>
    </source>
</reference>
<evidence type="ECO:0000256" key="2">
    <source>
        <dbReference type="ARBA" id="ARBA00007337"/>
    </source>
</evidence>
<dbReference type="AlphaFoldDB" id="A0A316VID3"/>
<keyword evidence="4 6" id="KW-0539">Nucleus</keyword>
<dbReference type="PRINTS" id="PR00881">
    <property type="entry name" value="L7ARS6FAMILY"/>
</dbReference>
<dbReference type="InterPro" id="IPR004038">
    <property type="entry name" value="Ribosomal_eL8/eL30/eS12/Gad45"/>
</dbReference>
<evidence type="ECO:0000259" key="7">
    <source>
        <dbReference type="Pfam" id="PF01248"/>
    </source>
</evidence>
<dbReference type="FunCoup" id="A0A316VID3">
    <property type="interactions" value="388"/>
</dbReference>
<gene>
    <name evidence="8" type="ORF">FA14DRAFT_117717</name>
</gene>
<dbReference type="Proteomes" id="UP000245771">
    <property type="component" value="Unassembled WGS sequence"/>
</dbReference>
<dbReference type="PRINTS" id="PR00883">
    <property type="entry name" value="NUCLEARHMG"/>
</dbReference>
<dbReference type="SUPFAM" id="SSF55315">
    <property type="entry name" value="L30e-like"/>
    <property type="match status" value="1"/>
</dbReference>
<dbReference type="InterPro" id="IPR029064">
    <property type="entry name" value="Ribosomal_eL30-like_sf"/>
</dbReference>
<dbReference type="EMBL" id="KZ819602">
    <property type="protein sequence ID" value="PWN37417.1"/>
    <property type="molecule type" value="Genomic_DNA"/>
</dbReference>
<comment type="function">
    <text evidence="6">Required for ribosome biogenesis. Part of a complex which catalyzes pseudouridylation of rRNA. This involves the isomerization of uridine such that the ribose is subsequently attached to C5, instead of the normal N1. Pseudouridine ('psi') residues may serve to stabilize the conformation of rRNAs.</text>
</comment>